<gene>
    <name evidence="1" type="ORF">LCGC14_0465630</name>
</gene>
<evidence type="ECO:0000313" key="1">
    <source>
        <dbReference type="EMBL" id="KKN67009.1"/>
    </source>
</evidence>
<name>A0A0F9SIW6_9ZZZZ</name>
<dbReference type="AlphaFoldDB" id="A0A0F9SIW6"/>
<comment type="caution">
    <text evidence="1">The sequence shown here is derived from an EMBL/GenBank/DDBJ whole genome shotgun (WGS) entry which is preliminary data.</text>
</comment>
<proteinExistence type="predicted"/>
<sequence length="56" mass="6923">MKIKIKDWKGLERLFNRDDHELFKIICVSFYDNKLESVEFEKDTNRRLKRFENGTK</sequence>
<protein>
    <submittedName>
        <fullName evidence="1">Uncharacterized protein</fullName>
    </submittedName>
</protein>
<dbReference type="EMBL" id="LAZR01000485">
    <property type="protein sequence ID" value="KKN67009.1"/>
    <property type="molecule type" value="Genomic_DNA"/>
</dbReference>
<reference evidence="1" key="1">
    <citation type="journal article" date="2015" name="Nature">
        <title>Complex archaea that bridge the gap between prokaryotes and eukaryotes.</title>
        <authorList>
            <person name="Spang A."/>
            <person name="Saw J.H."/>
            <person name="Jorgensen S.L."/>
            <person name="Zaremba-Niedzwiedzka K."/>
            <person name="Martijn J."/>
            <person name="Lind A.E."/>
            <person name="van Eijk R."/>
            <person name="Schleper C."/>
            <person name="Guy L."/>
            <person name="Ettema T.J."/>
        </authorList>
    </citation>
    <scope>NUCLEOTIDE SEQUENCE</scope>
</reference>
<accession>A0A0F9SIW6</accession>
<organism evidence="1">
    <name type="scientific">marine sediment metagenome</name>
    <dbReference type="NCBI Taxonomy" id="412755"/>
    <lineage>
        <taxon>unclassified sequences</taxon>
        <taxon>metagenomes</taxon>
        <taxon>ecological metagenomes</taxon>
    </lineage>
</organism>